<gene>
    <name evidence="1" type="ORF">F511_19166</name>
</gene>
<organism evidence="1 2">
    <name type="scientific">Dorcoceras hygrometricum</name>
    <dbReference type="NCBI Taxonomy" id="472368"/>
    <lineage>
        <taxon>Eukaryota</taxon>
        <taxon>Viridiplantae</taxon>
        <taxon>Streptophyta</taxon>
        <taxon>Embryophyta</taxon>
        <taxon>Tracheophyta</taxon>
        <taxon>Spermatophyta</taxon>
        <taxon>Magnoliopsida</taxon>
        <taxon>eudicotyledons</taxon>
        <taxon>Gunneridae</taxon>
        <taxon>Pentapetalae</taxon>
        <taxon>asterids</taxon>
        <taxon>lamiids</taxon>
        <taxon>Lamiales</taxon>
        <taxon>Gesneriaceae</taxon>
        <taxon>Didymocarpoideae</taxon>
        <taxon>Trichosporeae</taxon>
        <taxon>Loxocarpinae</taxon>
        <taxon>Dorcoceras</taxon>
    </lineage>
</organism>
<dbReference type="AlphaFoldDB" id="A0A2Z7C2F6"/>
<name>A0A2Z7C2F6_9LAMI</name>
<dbReference type="EMBL" id="KQ999886">
    <property type="protein sequence ID" value="KZV40689.1"/>
    <property type="molecule type" value="Genomic_DNA"/>
</dbReference>
<evidence type="ECO:0000313" key="2">
    <source>
        <dbReference type="Proteomes" id="UP000250235"/>
    </source>
</evidence>
<reference evidence="1 2" key="1">
    <citation type="journal article" date="2015" name="Proc. Natl. Acad. Sci. U.S.A.">
        <title>The resurrection genome of Boea hygrometrica: A blueprint for survival of dehydration.</title>
        <authorList>
            <person name="Xiao L."/>
            <person name="Yang G."/>
            <person name="Zhang L."/>
            <person name="Yang X."/>
            <person name="Zhao S."/>
            <person name="Ji Z."/>
            <person name="Zhou Q."/>
            <person name="Hu M."/>
            <person name="Wang Y."/>
            <person name="Chen M."/>
            <person name="Xu Y."/>
            <person name="Jin H."/>
            <person name="Xiao X."/>
            <person name="Hu G."/>
            <person name="Bao F."/>
            <person name="Hu Y."/>
            <person name="Wan P."/>
            <person name="Li L."/>
            <person name="Deng X."/>
            <person name="Kuang T."/>
            <person name="Xiang C."/>
            <person name="Zhu J.K."/>
            <person name="Oliver M.J."/>
            <person name="He Y."/>
        </authorList>
    </citation>
    <scope>NUCLEOTIDE SEQUENCE [LARGE SCALE GENOMIC DNA]</scope>
    <source>
        <strain evidence="2">cv. XS01</strain>
    </source>
</reference>
<dbReference type="Proteomes" id="UP000250235">
    <property type="component" value="Unassembled WGS sequence"/>
</dbReference>
<keyword evidence="2" id="KW-1185">Reference proteome</keyword>
<protein>
    <submittedName>
        <fullName evidence="1">Uncharacterized protein</fullName>
    </submittedName>
</protein>
<accession>A0A2Z7C2F6</accession>
<proteinExistence type="predicted"/>
<evidence type="ECO:0000313" key="1">
    <source>
        <dbReference type="EMBL" id="KZV40689.1"/>
    </source>
</evidence>
<sequence>MDAFARPNPVEEHCMLVLKSAWEDVSSRMSEFDKGLRSLAGLPFLVPESSIAGDAANVDLPQITWSEARQLLLTGATPAKPEKPKILAIEFSTQAAQAQTTAKQPAQQEGKVEETFWMVENVNETAVDRAGVKEAVTLFISNLGLNVERIKDDAFMAKHTTMQFKRKLDNKIDGLETSLVRHFADSQQHLVDEIALLKSQIAEMVDCLKVLRDDKKGEGTSSKKRRLL</sequence>